<comment type="subcellular location">
    <subcellularLocation>
        <location evidence="1">Cell inner membrane</location>
        <topology evidence="1">Multi-pass membrane protein</topology>
    </subcellularLocation>
</comment>
<keyword evidence="4 7" id="KW-0812">Transmembrane</keyword>
<dbReference type="EMBL" id="BJYR01000023">
    <property type="protein sequence ID" value="GEO01524.1"/>
    <property type="molecule type" value="Genomic_DNA"/>
</dbReference>
<feature type="transmembrane region" description="Helical" evidence="7">
    <location>
        <begin position="20"/>
        <end position="42"/>
    </location>
</feature>
<keyword evidence="2" id="KW-0813">Transport</keyword>
<organism evidence="8 9">
    <name type="scientific">Novosphingobium sediminis</name>
    <dbReference type="NCBI Taxonomy" id="707214"/>
    <lineage>
        <taxon>Bacteria</taxon>
        <taxon>Pseudomonadati</taxon>
        <taxon>Pseudomonadota</taxon>
        <taxon>Alphaproteobacteria</taxon>
        <taxon>Sphingomonadales</taxon>
        <taxon>Sphingomonadaceae</taxon>
        <taxon>Novosphingobium</taxon>
    </lineage>
</organism>
<evidence type="ECO:0000256" key="1">
    <source>
        <dbReference type="ARBA" id="ARBA00004429"/>
    </source>
</evidence>
<keyword evidence="9" id="KW-1185">Reference proteome</keyword>
<protein>
    <submittedName>
        <fullName evidence="8">MATE family efflux transporter</fullName>
    </submittedName>
</protein>
<feature type="transmembrane region" description="Helical" evidence="7">
    <location>
        <begin position="106"/>
        <end position="128"/>
    </location>
</feature>
<evidence type="ECO:0000256" key="7">
    <source>
        <dbReference type="SAM" id="Phobius"/>
    </source>
</evidence>
<evidence type="ECO:0000256" key="6">
    <source>
        <dbReference type="ARBA" id="ARBA00023136"/>
    </source>
</evidence>
<dbReference type="Pfam" id="PF01554">
    <property type="entry name" value="MatE"/>
    <property type="match status" value="2"/>
</dbReference>
<keyword evidence="3" id="KW-1003">Cell membrane</keyword>
<proteinExistence type="predicted"/>
<dbReference type="PANTHER" id="PTHR43549:SF3">
    <property type="entry name" value="MULTIDRUG RESISTANCE PROTEIN YPNP-RELATED"/>
    <property type="match status" value="1"/>
</dbReference>
<feature type="transmembrane region" description="Helical" evidence="7">
    <location>
        <begin position="148"/>
        <end position="169"/>
    </location>
</feature>
<feature type="transmembrane region" description="Helical" evidence="7">
    <location>
        <begin position="62"/>
        <end position="85"/>
    </location>
</feature>
<dbReference type="CDD" id="cd13148">
    <property type="entry name" value="MATE_like_3"/>
    <property type="match status" value="1"/>
</dbReference>
<evidence type="ECO:0000256" key="4">
    <source>
        <dbReference type="ARBA" id="ARBA00022692"/>
    </source>
</evidence>
<feature type="transmembrane region" description="Helical" evidence="7">
    <location>
        <begin position="372"/>
        <end position="393"/>
    </location>
</feature>
<dbReference type="PANTHER" id="PTHR43549">
    <property type="entry name" value="MULTIDRUG RESISTANCE PROTEIN YPNP-RELATED"/>
    <property type="match status" value="1"/>
</dbReference>
<comment type="caution">
    <text evidence="8">The sequence shown here is derived from an EMBL/GenBank/DDBJ whole genome shotgun (WGS) entry which is preliminary data.</text>
</comment>
<evidence type="ECO:0000313" key="8">
    <source>
        <dbReference type="EMBL" id="GEO01524.1"/>
    </source>
</evidence>
<accession>A0A512APA3</accession>
<feature type="transmembrane region" description="Helical" evidence="7">
    <location>
        <begin position="299"/>
        <end position="319"/>
    </location>
</feature>
<dbReference type="GO" id="GO:0005886">
    <property type="term" value="C:plasma membrane"/>
    <property type="evidence" value="ECO:0007669"/>
    <property type="project" value="UniProtKB-SubCell"/>
</dbReference>
<dbReference type="AlphaFoldDB" id="A0A512APA3"/>
<evidence type="ECO:0000256" key="2">
    <source>
        <dbReference type="ARBA" id="ARBA00022448"/>
    </source>
</evidence>
<gene>
    <name evidence="8" type="ORF">NSE01_33560</name>
</gene>
<dbReference type="OrthoDB" id="9806302at2"/>
<evidence type="ECO:0000256" key="5">
    <source>
        <dbReference type="ARBA" id="ARBA00022989"/>
    </source>
</evidence>
<feature type="transmembrane region" description="Helical" evidence="7">
    <location>
        <begin position="331"/>
        <end position="352"/>
    </location>
</feature>
<name>A0A512APA3_9SPHN</name>
<dbReference type="InterPro" id="IPR048279">
    <property type="entry name" value="MdtK-like"/>
</dbReference>
<dbReference type="RefSeq" id="WP_147160838.1">
    <property type="nucleotide sequence ID" value="NZ_BJYR01000023.1"/>
</dbReference>
<feature type="transmembrane region" description="Helical" evidence="7">
    <location>
        <begin position="253"/>
        <end position="279"/>
    </location>
</feature>
<reference evidence="8 9" key="1">
    <citation type="submission" date="2019-07" db="EMBL/GenBank/DDBJ databases">
        <title>Whole genome shotgun sequence of Novosphingobium sediminis NBRC 106119.</title>
        <authorList>
            <person name="Hosoyama A."/>
            <person name="Uohara A."/>
            <person name="Ohji S."/>
            <person name="Ichikawa N."/>
        </authorList>
    </citation>
    <scope>NUCLEOTIDE SEQUENCE [LARGE SCALE GENOMIC DNA]</scope>
    <source>
        <strain evidence="8 9">NBRC 106119</strain>
    </source>
</reference>
<keyword evidence="5 7" id="KW-1133">Transmembrane helix</keyword>
<dbReference type="InterPro" id="IPR002528">
    <property type="entry name" value="MATE_fam"/>
</dbReference>
<feature type="transmembrane region" description="Helical" evidence="7">
    <location>
        <begin position="176"/>
        <end position="201"/>
    </location>
</feature>
<evidence type="ECO:0000256" key="3">
    <source>
        <dbReference type="ARBA" id="ARBA00022475"/>
    </source>
</evidence>
<dbReference type="Proteomes" id="UP000321464">
    <property type="component" value="Unassembled WGS sequence"/>
</dbReference>
<sequence length="457" mass="47518">MTETSTPATATRADLRTQRLLQAPIVPLLLAMAWPNILIMVAQSSTGLIETWFVSRLGTDMLAGMALAFPPVMLMTMISAGAMGGGISSAVARAIGAGRRDDADGLVLHALVINTAIGLMFSAIFLLFGRPIYRVMGSSGGELEAALVYSTIVFGGNVFIWIMNALASVIRGTGNILFPAVVICIGLVFLVPLSPLLIFGFGPVPAMGIAGGGVAMILFYVFGTAALAWYILAGRCSVRFRWVRLHRTALGSILGVGAISAITSIQTNLTIGGATALVASFASVGAVAGYGTGARLEYLLVPMIFGIGAPLVALVGTNIGAGQQERAVKIALAGGAMAFGLTEAIGLIAAVWPGAWLGLFSTDPDMIRTGSAYLRMVGPFYGFFGLGLSLYFASQGAGRLTWPLMAGFVRIFIALGGGWMLVRLTGSVDGLFAGIALGLVVYGLTIFQAVRSGTWFR</sequence>
<dbReference type="InterPro" id="IPR052031">
    <property type="entry name" value="Membrane_Transporter-Flippase"/>
</dbReference>
<feature type="transmembrane region" description="Helical" evidence="7">
    <location>
        <begin position="400"/>
        <end position="419"/>
    </location>
</feature>
<dbReference type="GO" id="GO:0015297">
    <property type="term" value="F:antiporter activity"/>
    <property type="evidence" value="ECO:0007669"/>
    <property type="project" value="InterPro"/>
</dbReference>
<dbReference type="NCBIfam" id="TIGR00797">
    <property type="entry name" value="matE"/>
    <property type="match status" value="1"/>
</dbReference>
<feature type="transmembrane region" description="Helical" evidence="7">
    <location>
        <begin position="207"/>
        <end position="232"/>
    </location>
</feature>
<keyword evidence="6 7" id="KW-0472">Membrane</keyword>
<dbReference type="GO" id="GO:0042910">
    <property type="term" value="F:xenobiotic transmembrane transporter activity"/>
    <property type="evidence" value="ECO:0007669"/>
    <property type="project" value="InterPro"/>
</dbReference>
<feature type="transmembrane region" description="Helical" evidence="7">
    <location>
        <begin position="431"/>
        <end position="450"/>
    </location>
</feature>
<dbReference type="PIRSF" id="PIRSF006603">
    <property type="entry name" value="DinF"/>
    <property type="match status" value="1"/>
</dbReference>
<evidence type="ECO:0000313" key="9">
    <source>
        <dbReference type="Proteomes" id="UP000321464"/>
    </source>
</evidence>